<gene>
    <name evidence="9" type="ORF">C7B65_10640</name>
</gene>
<keyword evidence="5 8" id="KW-0812">Transmembrane</keyword>
<name>A0A2T1DH25_9CYAN</name>
<evidence type="ECO:0000313" key="10">
    <source>
        <dbReference type="Proteomes" id="UP000238634"/>
    </source>
</evidence>
<comment type="subcellular location">
    <subcellularLocation>
        <location evidence="1">Cell membrane</location>
        <topology evidence="1">Multi-pass membrane protein</topology>
    </subcellularLocation>
</comment>
<protein>
    <submittedName>
        <fullName evidence="9">AEC family transporter</fullName>
    </submittedName>
</protein>
<dbReference type="GO" id="GO:0005886">
    <property type="term" value="C:plasma membrane"/>
    <property type="evidence" value="ECO:0007669"/>
    <property type="project" value="UniProtKB-SubCell"/>
</dbReference>
<dbReference type="Pfam" id="PF03547">
    <property type="entry name" value="Mem_trans"/>
    <property type="match status" value="1"/>
</dbReference>
<feature type="transmembrane region" description="Helical" evidence="8">
    <location>
        <begin position="192"/>
        <end position="212"/>
    </location>
</feature>
<keyword evidence="4" id="KW-1003">Cell membrane</keyword>
<feature type="transmembrane region" description="Helical" evidence="8">
    <location>
        <begin position="224"/>
        <end position="248"/>
    </location>
</feature>
<evidence type="ECO:0000256" key="7">
    <source>
        <dbReference type="ARBA" id="ARBA00023136"/>
    </source>
</evidence>
<dbReference type="InterPro" id="IPR038770">
    <property type="entry name" value="Na+/solute_symporter_sf"/>
</dbReference>
<feature type="transmembrane region" description="Helical" evidence="8">
    <location>
        <begin position="254"/>
        <end position="272"/>
    </location>
</feature>
<dbReference type="GO" id="GO:0055085">
    <property type="term" value="P:transmembrane transport"/>
    <property type="evidence" value="ECO:0007669"/>
    <property type="project" value="InterPro"/>
</dbReference>
<dbReference type="InterPro" id="IPR004776">
    <property type="entry name" value="Mem_transp_PIN-like"/>
</dbReference>
<dbReference type="AlphaFoldDB" id="A0A2T1DH25"/>
<keyword evidence="3" id="KW-0813">Transport</keyword>
<evidence type="ECO:0000256" key="3">
    <source>
        <dbReference type="ARBA" id="ARBA00022448"/>
    </source>
</evidence>
<evidence type="ECO:0000256" key="5">
    <source>
        <dbReference type="ARBA" id="ARBA00022692"/>
    </source>
</evidence>
<evidence type="ECO:0000313" key="9">
    <source>
        <dbReference type="EMBL" id="PSB19741.1"/>
    </source>
</evidence>
<dbReference type="Proteomes" id="UP000238634">
    <property type="component" value="Unassembled WGS sequence"/>
</dbReference>
<feature type="transmembrane region" description="Helical" evidence="8">
    <location>
        <begin position="125"/>
        <end position="149"/>
    </location>
</feature>
<evidence type="ECO:0000256" key="1">
    <source>
        <dbReference type="ARBA" id="ARBA00004651"/>
    </source>
</evidence>
<dbReference type="Gene3D" id="1.20.1530.20">
    <property type="match status" value="1"/>
</dbReference>
<dbReference type="PANTHER" id="PTHR36838">
    <property type="entry name" value="AUXIN EFFLUX CARRIER FAMILY PROTEIN"/>
    <property type="match status" value="1"/>
</dbReference>
<comment type="caution">
    <text evidence="9">The sequence shown here is derived from an EMBL/GenBank/DDBJ whole genome shotgun (WGS) entry which is preliminary data.</text>
</comment>
<comment type="similarity">
    <text evidence="2">Belongs to the auxin efflux carrier (TC 2.A.69) family.</text>
</comment>
<dbReference type="PANTHER" id="PTHR36838:SF1">
    <property type="entry name" value="SLR1864 PROTEIN"/>
    <property type="match status" value="1"/>
</dbReference>
<accession>A0A2T1DH25</accession>
<evidence type="ECO:0000256" key="8">
    <source>
        <dbReference type="SAM" id="Phobius"/>
    </source>
</evidence>
<feature type="transmembrane region" description="Helical" evidence="8">
    <location>
        <begin position="63"/>
        <end position="87"/>
    </location>
</feature>
<reference evidence="9 10" key="2">
    <citation type="submission" date="2018-03" db="EMBL/GenBank/DDBJ databases">
        <title>The ancient ancestry and fast evolution of plastids.</title>
        <authorList>
            <person name="Moore K.R."/>
            <person name="Magnabosco C."/>
            <person name="Momper L."/>
            <person name="Gold D.A."/>
            <person name="Bosak T."/>
            <person name="Fournier G.P."/>
        </authorList>
    </citation>
    <scope>NUCLEOTIDE SEQUENCE [LARGE SCALE GENOMIC DNA]</scope>
    <source>
        <strain evidence="9 10">ULC007</strain>
    </source>
</reference>
<feature type="transmembrane region" description="Helical" evidence="8">
    <location>
        <begin position="281"/>
        <end position="303"/>
    </location>
</feature>
<evidence type="ECO:0000256" key="2">
    <source>
        <dbReference type="ARBA" id="ARBA00010145"/>
    </source>
</evidence>
<keyword evidence="6 8" id="KW-1133">Transmembrane helix</keyword>
<feature type="transmembrane region" description="Helical" evidence="8">
    <location>
        <begin position="161"/>
        <end position="180"/>
    </location>
</feature>
<dbReference type="STRING" id="1920490.GCA_001895925_00102"/>
<feature type="transmembrane region" description="Helical" evidence="8">
    <location>
        <begin position="99"/>
        <end position="119"/>
    </location>
</feature>
<keyword evidence="7 8" id="KW-0472">Membrane</keyword>
<organism evidence="9 10">
    <name type="scientific">Phormidesmis priestleyi ULC007</name>
    <dbReference type="NCBI Taxonomy" id="1920490"/>
    <lineage>
        <taxon>Bacteria</taxon>
        <taxon>Bacillati</taxon>
        <taxon>Cyanobacteriota</taxon>
        <taxon>Cyanophyceae</taxon>
        <taxon>Leptolyngbyales</taxon>
        <taxon>Leptolyngbyaceae</taxon>
        <taxon>Phormidesmis</taxon>
    </lineage>
</organism>
<dbReference type="OrthoDB" id="419762at2"/>
<dbReference type="RefSeq" id="WP_073071801.1">
    <property type="nucleotide sequence ID" value="NZ_MPPI01000012.1"/>
</dbReference>
<feature type="transmembrane region" description="Helical" evidence="8">
    <location>
        <begin position="12"/>
        <end position="29"/>
    </location>
</feature>
<reference evidence="9 10" key="1">
    <citation type="submission" date="2018-02" db="EMBL/GenBank/DDBJ databases">
        <authorList>
            <person name="Cohen D.B."/>
            <person name="Kent A.D."/>
        </authorList>
    </citation>
    <scope>NUCLEOTIDE SEQUENCE [LARGE SCALE GENOMIC DNA]</scope>
    <source>
        <strain evidence="9 10">ULC007</strain>
    </source>
</reference>
<feature type="transmembrane region" description="Helical" evidence="8">
    <location>
        <begin position="36"/>
        <end position="57"/>
    </location>
</feature>
<evidence type="ECO:0000256" key="4">
    <source>
        <dbReference type="ARBA" id="ARBA00022475"/>
    </source>
</evidence>
<evidence type="ECO:0000256" key="6">
    <source>
        <dbReference type="ARBA" id="ARBA00022989"/>
    </source>
</evidence>
<keyword evidence="10" id="KW-1185">Reference proteome</keyword>
<dbReference type="EMBL" id="PVWG01000009">
    <property type="protein sequence ID" value="PSB19741.1"/>
    <property type="molecule type" value="Genomic_DNA"/>
</dbReference>
<proteinExistence type="inferred from homology"/>
<sequence length="306" mass="33073">MPNLVTQLFNLYLPLVWWTLLGWLFGHYLPKTAPTYLGHFLFWVGVPVSILAFLRGADLSGQVWIAPIVAWVAILLGAGLAWLWSLYQPTWDRPTQGSFLLASMVGNTGYLGFPVALALGGQQLFAWALFYDMLGTTWGAYGLGVVLASRLGLGTQSRSQLTLALLKNPALWGFALGLAARDVPLPSVLETGLHQAGWSAIVLALILIGMRLSQLPSLSRLNSASVSLGIKMIVVPLTVSLSLPFLPISEAEKHTIVLQMAMPPAFATLVLAETYGLDKNLAVTSLAVGSIGLLLILPVWLWLFSL</sequence>